<comment type="subcellular location">
    <subcellularLocation>
        <location evidence="1">Nucleus</location>
    </subcellularLocation>
</comment>
<keyword evidence="13" id="KW-0234">DNA repair</keyword>
<dbReference type="SUPFAM" id="SSF56973">
    <property type="entry name" value="Aerolisin/ETX pore-forming domain"/>
    <property type="match status" value="1"/>
</dbReference>
<dbReference type="CDD" id="cd22254">
    <property type="entry name" value="CSB_WHD"/>
    <property type="match status" value="1"/>
</dbReference>
<feature type="non-terminal residue" evidence="21">
    <location>
        <position position="1"/>
    </location>
</feature>
<keyword evidence="11" id="KW-0067">ATP-binding</keyword>
<evidence type="ECO:0000256" key="6">
    <source>
        <dbReference type="ARBA" id="ARBA00022741"/>
    </source>
</evidence>
<dbReference type="SUPFAM" id="SSF52540">
    <property type="entry name" value="P-loop containing nucleoside triphosphate hydrolases"/>
    <property type="match status" value="2"/>
</dbReference>
<dbReference type="InterPro" id="IPR038718">
    <property type="entry name" value="SNF2-like_sf"/>
</dbReference>
<dbReference type="GO" id="GO:0005634">
    <property type="term" value="C:nucleus"/>
    <property type="evidence" value="ECO:0007669"/>
    <property type="project" value="TreeGrafter"/>
</dbReference>
<dbReference type="InterPro" id="IPR049730">
    <property type="entry name" value="SNF2/RAD54-like_C"/>
</dbReference>
<feature type="domain" description="Helicase C-terminal" evidence="20">
    <location>
        <begin position="299"/>
        <end position="455"/>
    </location>
</feature>
<evidence type="ECO:0000256" key="14">
    <source>
        <dbReference type="ARBA" id="ARBA00023242"/>
    </source>
</evidence>
<dbReference type="Pfam" id="PF00176">
    <property type="entry name" value="SNF2-rel_dom"/>
    <property type="match status" value="1"/>
</dbReference>
<evidence type="ECO:0000256" key="3">
    <source>
        <dbReference type="ARBA" id="ARBA00011467"/>
    </source>
</evidence>
<dbReference type="InterPro" id="IPR027417">
    <property type="entry name" value="P-loop_NTPase"/>
</dbReference>
<dbReference type="Gene3D" id="3.40.50.10810">
    <property type="entry name" value="Tandem AAA-ATPase domain"/>
    <property type="match status" value="1"/>
</dbReference>
<dbReference type="AlphaFoldDB" id="A0A0V0XIZ6"/>
<keyword evidence="14" id="KW-0539">Nucleus</keyword>
<name>A0A0V0XIZ6_TRIPS</name>
<dbReference type="Pfam" id="PF25875">
    <property type="entry name" value="WHD_Rad26_CSB"/>
    <property type="match status" value="1"/>
</dbReference>
<evidence type="ECO:0000256" key="2">
    <source>
        <dbReference type="ARBA" id="ARBA00007025"/>
    </source>
</evidence>
<dbReference type="PANTHER" id="PTHR45629:SF7">
    <property type="entry name" value="DNA EXCISION REPAIR PROTEIN ERCC-6-RELATED"/>
    <property type="match status" value="1"/>
</dbReference>
<evidence type="ECO:0000256" key="15">
    <source>
        <dbReference type="ARBA" id="ARBA00023306"/>
    </source>
</evidence>
<accession>A0A0V0XIZ6</accession>
<dbReference type="SMART" id="SM00490">
    <property type="entry name" value="HELICc"/>
    <property type="match status" value="1"/>
</dbReference>
<comment type="caution">
    <text evidence="21">The sequence shown here is derived from an EMBL/GenBank/DDBJ whole genome shotgun (WGS) entry which is preliminary data.</text>
</comment>
<evidence type="ECO:0000256" key="5">
    <source>
        <dbReference type="ARBA" id="ARBA00022618"/>
    </source>
</evidence>
<keyword evidence="18" id="KW-0472">Membrane</keyword>
<protein>
    <recommendedName>
        <fullName evidence="4">DNA repair and recombination protein RAD54-like</fullName>
    </recommendedName>
    <alternativeName>
        <fullName evidence="17">Protein okra</fullName>
    </alternativeName>
</protein>
<keyword evidence="18" id="KW-1133">Transmembrane helix</keyword>
<dbReference type="PROSITE" id="PS51194">
    <property type="entry name" value="HELICASE_CTER"/>
    <property type="match status" value="1"/>
</dbReference>
<evidence type="ECO:0000313" key="21">
    <source>
        <dbReference type="EMBL" id="KRX87965.1"/>
    </source>
</evidence>
<evidence type="ECO:0000313" key="22">
    <source>
        <dbReference type="Proteomes" id="UP000054815"/>
    </source>
</evidence>
<organism evidence="21 22">
    <name type="scientific">Trichinella pseudospiralis</name>
    <name type="common">Parasitic roundworm</name>
    <dbReference type="NCBI Taxonomy" id="6337"/>
    <lineage>
        <taxon>Eukaryota</taxon>
        <taxon>Metazoa</taxon>
        <taxon>Ecdysozoa</taxon>
        <taxon>Nematoda</taxon>
        <taxon>Enoplea</taxon>
        <taxon>Dorylaimia</taxon>
        <taxon>Trichinellida</taxon>
        <taxon>Trichinellidae</taxon>
        <taxon>Trichinella</taxon>
    </lineage>
</organism>
<dbReference type="InterPro" id="IPR001650">
    <property type="entry name" value="Helicase_C-like"/>
</dbReference>
<evidence type="ECO:0000259" key="20">
    <source>
        <dbReference type="PROSITE" id="PS51194"/>
    </source>
</evidence>
<dbReference type="Pfam" id="PF00271">
    <property type="entry name" value="Helicase_C"/>
    <property type="match status" value="1"/>
</dbReference>
<evidence type="ECO:0000256" key="16">
    <source>
        <dbReference type="ARBA" id="ARBA00024776"/>
    </source>
</evidence>
<keyword evidence="10" id="KW-0347">Helicase</keyword>
<dbReference type="Pfam" id="PF03318">
    <property type="entry name" value="ETX_MTX2"/>
    <property type="match status" value="1"/>
</dbReference>
<evidence type="ECO:0000256" key="7">
    <source>
        <dbReference type="ARBA" id="ARBA00022763"/>
    </source>
</evidence>
<dbReference type="Proteomes" id="UP000054815">
    <property type="component" value="Unassembled WGS sequence"/>
</dbReference>
<evidence type="ECO:0000259" key="19">
    <source>
        <dbReference type="PROSITE" id="PS51192"/>
    </source>
</evidence>
<feature type="domain" description="Helicase ATP-binding" evidence="19">
    <location>
        <begin position="1"/>
        <end position="160"/>
    </location>
</feature>
<sequence length="1068" mass="121695">LFQTNTCKDFGMKILTVDELNVQSNFSIYGLGPVLIVCPATLLFHWVQELHHWWPLFRVVILHESGSFEGPRENLIRSIIKSRGILITSYGMMLRFENVLLQQHWHIAVLDEGHLIRNPDAKLTKIVKQLRTPYRIIITGSPMQNSLRELWSLFDFVYPGLLGSLTVFLRELGVPITQGGYATATALQVRTAYKCAFILRNTIAPYLLRRMKSEVQAEVNLPSKKEHILFCQLTDEQKSLYKQYANSEECKAILDGKLDIFLGLAYLRKLCNHPDLVSRVVGENSNEFGYFRRSGKMIVLHSLLKLWKQENHRILLFSQSRQMLNILEDFLKKRNYTYLRMDGTTAVGSRQSIVTAFNENADIFVLLLTTRVGGLGLDLTGADRVILYDPDWNPTTDAQAQERAWRLGQTSDVVVYRLVSSGTVEEKIYHRQIFKQFLMNRVLRNSRQRRFFKGLNTFDLFTYVDTVSNETSTVFKEASSVKQEVLSQVRQANKRHRPPCRTDSAQSLKLSEEVVEKLKQKAKMIAQSLGTASSVGTSNQEDLNSLTLTNMDKHVIVDESVDEEDAVQSSCEDYILQSLLSACKIDSALSHDHVLQTVTNECYDEVEEEAERIAQAAIKNLKRSCGQTRRKFDARLSTVVRVDMDNMLNSNPFSRPMLASTAVGEAKPVSGAELLAVIERRQQILGETVKSEGVATIKPMDTRPDLFRPVDVRCRYTDLLEDIREFLKRNGSQASTEQILEEFGTVVSHRDSAVFKSMLREICSFKLMKDLLNLKEEHKPPLILDVQQVVENYAFHHFDQVRHLMKNTSRLGLKTLERADVDFEINTKHLTIEHLPPEFTQWNNVSSKPCTLFKAVFTNNTDREQAYSFKADRMTESLCTVYREQGFDVGGEAELTLATPCQILEFKAGFKHEIQLKKGQENASAELLSWSVDSAIIVPPHYETTAQLTIQENTFKGNFTVATRLAGSVAVMIRRRRDGELLMPVSAGVVEIFQEFLRNENSNSSATFGFKNFVSISNGWVIINTKGRCGFQFAVNQNVELQEHPLHETKLDSSNSAHIDEKFKISRY</sequence>
<gene>
    <name evidence="21" type="primary">ERCC6</name>
    <name evidence="21" type="ORF">T4E_9844</name>
</gene>
<dbReference type="InterPro" id="IPR004991">
    <property type="entry name" value="Aerolysin-like"/>
</dbReference>
<dbReference type="GO" id="GO:0006283">
    <property type="term" value="P:transcription-coupled nucleotide-excision repair"/>
    <property type="evidence" value="ECO:0007669"/>
    <property type="project" value="TreeGrafter"/>
</dbReference>
<dbReference type="CDD" id="cd18793">
    <property type="entry name" value="SF2_C_SNF"/>
    <property type="match status" value="1"/>
</dbReference>
<dbReference type="EMBL" id="JYDU01000258">
    <property type="protein sequence ID" value="KRX87965.1"/>
    <property type="molecule type" value="Genomic_DNA"/>
</dbReference>
<comment type="subunit">
    <text evidence="3">Interacts (via N-terminus) with spn-A/Rad51.</text>
</comment>
<dbReference type="InterPro" id="IPR000330">
    <property type="entry name" value="SNF2_N"/>
</dbReference>
<evidence type="ECO:0000256" key="10">
    <source>
        <dbReference type="ARBA" id="ARBA00022806"/>
    </source>
</evidence>
<dbReference type="GO" id="GO:0005524">
    <property type="term" value="F:ATP binding"/>
    <property type="evidence" value="ECO:0007669"/>
    <property type="project" value="InterPro"/>
</dbReference>
<dbReference type="InterPro" id="IPR014001">
    <property type="entry name" value="Helicase_ATP-bd"/>
</dbReference>
<evidence type="ECO:0000256" key="4">
    <source>
        <dbReference type="ARBA" id="ARBA00015341"/>
    </source>
</evidence>
<keyword evidence="12" id="KW-0238">DNA-binding</keyword>
<dbReference type="PROSITE" id="PS51192">
    <property type="entry name" value="HELICASE_ATP_BIND_1"/>
    <property type="match status" value="1"/>
</dbReference>
<dbReference type="FunFam" id="3.40.50.10810:FF:000094">
    <property type="entry name" value="DNA excision repair protein ERCC-6"/>
    <property type="match status" value="1"/>
</dbReference>
<keyword evidence="9" id="KW-0378">Hydrolase</keyword>
<dbReference type="GO" id="GO:0016787">
    <property type="term" value="F:hydrolase activity"/>
    <property type="evidence" value="ECO:0007669"/>
    <property type="project" value="UniProtKB-KW"/>
</dbReference>
<dbReference type="PANTHER" id="PTHR45629">
    <property type="entry name" value="SNF2/RAD54 FAMILY MEMBER"/>
    <property type="match status" value="1"/>
</dbReference>
<comment type="similarity">
    <text evidence="2">Belongs to the SNF2/RAD54 helicase family.</text>
</comment>
<dbReference type="Gene3D" id="2.170.15.10">
    <property type="entry name" value="Proaerolysin, chain A, domain 3"/>
    <property type="match status" value="1"/>
</dbReference>
<dbReference type="CDD" id="cd20237">
    <property type="entry name" value="PFM_LIN24-like"/>
    <property type="match status" value="1"/>
</dbReference>
<feature type="transmembrane region" description="Helical" evidence="18">
    <location>
        <begin position="26"/>
        <end position="47"/>
    </location>
</feature>
<keyword evidence="8" id="KW-0498">Mitosis</keyword>
<evidence type="ECO:0000256" key="12">
    <source>
        <dbReference type="ARBA" id="ARBA00023125"/>
    </source>
</evidence>
<dbReference type="GO" id="GO:0051301">
    <property type="term" value="P:cell division"/>
    <property type="evidence" value="ECO:0007669"/>
    <property type="project" value="UniProtKB-KW"/>
</dbReference>
<evidence type="ECO:0000256" key="9">
    <source>
        <dbReference type="ARBA" id="ARBA00022801"/>
    </source>
</evidence>
<dbReference type="InterPro" id="IPR050496">
    <property type="entry name" value="SNF2_RAD54_helicase_repair"/>
</dbReference>
<keyword evidence="18" id="KW-0812">Transmembrane</keyword>
<dbReference type="GO" id="GO:0008094">
    <property type="term" value="F:ATP-dependent activity, acting on DNA"/>
    <property type="evidence" value="ECO:0007669"/>
    <property type="project" value="TreeGrafter"/>
</dbReference>
<comment type="function">
    <text evidence="16">Involved in mitotic DNA repair and meiotic recombination. Functions in the recombinational DNA repair pathway. Essential for interhomolog gene conversion (GC), but may have a less important role in intersister GC than spn-A/Rad51. In the presence of DNA, spn-A/Rad51 enhances the ATPase activity of okr/Rad54.</text>
</comment>
<keyword evidence="5" id="KW-0132">Cell division</keyword>
<reference evidence="21 22" key="1">
    <citation type="submission" date="2015-01" db="EMBL/GenBank/DDBJ databases">
        <title>Evolution of Trichinella species and genotypes.</title>
        <authorList>
            <person name="Korhonen P.K."/>
            <person name="Edoardo P."/>
            <person name="Giuseppe L.R."/>
            <person name="Gasser R.B."/>
        </authorList>
    </citation>
    <scope>NUCLEOTIDE SEQUENCE [LARGE SCALE GENOMIC DNA]</scope>
    <source>
        <strain evidence="21">ISS141</strain>
    </source>
</reference>
<dbReference type="InterPro" id="IPR058951">
    <property type="entry name" value="WHD_Rad26_CSB-like"/>
</dbReference>
<proteinExistence type="inferred from homology"/>
<dbReference type="SMART" id="SM00487">
    <property type="entry name" value="DEXDc"/>
    <property type="match status" value="1"/>
</dbReference>
<evidence type="ECO:0000256" key="1">
    <source>
        <dbReference type="ARBA" id="ARBA00004123"/>
    </source>
</evidence>
<dbReference type="Gene3D" id="3.40.50.300">
    <property type="entry name" value="P-loop containing nucleotide triphosphate hydrolases"/>
    <property type="match status" value="1"/>
</dbReference>
<evidence type="ECO:0000256" key="11">
    <source>
        <dbReference type="ARBA" id="ARBA00022840"/>
    </source>
</evidence>
<evidence type="ECO:0000256" key="8">
    <source>
        <dbReference type="ARBA" id="ARBA00022776"/>
    </source>
</evidence>
<evidence type="ECO:0000256" key="17">
    <source>
        <dbReference type="ARBA" id="ARBA00029956"/>
    </source>
</evidence>
<keyword evidence="15" id="KW-0131">Cell cycle</keyword>
<keyword evidence="7" id="KW-0227">DNA damage</keyword>
<dbReference type="STRING" id="6337.A0A0V0XIZ6"/>
<keyword evidence="6" id="KW-0547">Nucleotide-binding</keyword>
<evidence type="ECO:0000256" key="13">
    <source>
        <dbReference type="ARBA" id="ARBA00023204"/>
    </source>
</evidence>
<evidence type="ECO:0000256" key="18">
    <source>
        <dbReference type="SAM" id="Phobius"/>
    </source>
</evidence>